<keyword evidence="2" id="KW-1185">Reference proteome</keyword>
<reference evidence="1 2" key="1">
    <citation type="journal article" date="2023" name="Science">
        <title>Complex scaffold remodeling in plant triterpene biosynthesis.</title>
        <authorList>
            <person name="De La Pena R."/>
            <person name="Hodgson H."/>
            <person name="Liu J.C."/>
            <person name="Stephenson M.J."/>
            <person name="Martin A.C."/>
            <person name="Owen C."/>
            <person name="Harkess A."/>
            <person name="Leebens-Mack J."/>
            <person name="Jimenez L.E."/>
            <person name="Osbourn A."/>
            <person name="Sattely E.S."/>
        </authorList>
    </citation>
    <scope>NUCLEOTIDE SEQUENCE [LARGE SCALE GENOMIC DNA]</scope>
    <source>
        <strain evidence="2">cv. JPN11</strain>
        <tissue evidence="1">Leaf</tissue>
    </source>
</reference>
<accession>A0ACC1YWS3</accession>
<organism evidence="1 2">
    <name type="scientific">Melia azedarach</name>
    <name type="common">Chinaberry tree</name>
    <dbReference type="NCBI Taxonomy" id="155640"/>
    <lineage>
        <taxon>Eukaryota</taxon>
        <taxon>Viridiplantae</taxon>
        <taxon>Streptophyta</taxon>
        <taxon>Embryophyta</taxon>
        <taxon>Tracheophyta</taxon>
        <taxon>Spermatophyta</taxon>
        <taxon>Magnoliopsida</taxon>
        <taxon>eudicotyledons</taxon>
        <taxon>Gunneridae</taxon>
        <taxon>Pentapetalae</taxon>
        <taxon>rosids</taxon>
        <taxon>malvids</taxon>
        <taxon>Sapindales</taxon>
        <taxon>Meliaceae</taxon>
        <taxon>Melia</taxon>
    </lineage>
</organism>
<protein>
    <submittedName>
        <fullName evidence="1">BAG family molecular chaperone regulator 6</fullName>
    </submittedName>
</protein>
<sequence>MMPVYRDSYPNQRPFVQYYYPSYDGIPPQMMVDHSRPPTMCEPWPHGNNYGCSIPGRGCCNHGNFPGYFGFQPTFSHCSPTPPFYCCGHHPPFTEPYLLHYAHPPHHPMGQQRYEHDKDAYRYYHCCGCPSHLSNQKNDKGVKIEEQEPDALHKNDSLIPMQSKNYSYPTTWIPPECVFKYQGKENGPFGSAVADQQKAPHRKKSHENMKSAEGEPRMWNGSFPLDMNSLKPLIHGDDEKMKQNQLNEDGMRQLLHPIFWMPPTNEQREPEKKGQRNMNSWFPLDMNGLKSLMHGEDEKKKQNQQNEDGMRQLSHPIIRMPPNNEQRESEKDQKNMDNWFPLDMNSLKSLMQDEDGKQMENQQNEDGMRRFPYPIIWMPFKGERGKAEEKDQGKMNAGAISAEEPPSGPNFAQVKLSESGDSMKNSETNKEELIGQARSSQMMESTANQKITPVKQMEVKKEDNSEAAKKKTAADDSCGTSGKKQYSSPPKTSKLPPVCLRLEPLPGKKNGNGNSKSPSPSPPGQKRRFQGDTTKPSASPSSNEKTPEVTQSPDVCLKINEVAQKKADQKAMDMVEGKACEIKNEHLISGSQTENSVNVSIGSQDVTGQSSTERNGKDSDECRLKEDKGVRCERDLMAKGATEESKTTDSTEAVEGKCKAEKRNLPDVQAAVLIQSVYRSFGVRKLEPLKKLKQMADVRQQVAEVRDRIQALESFTDLQKYDKERAVIGEMIMRLLLKLDTIQGLHPSLRDIRKALAKDLVTLQEELDSLMSKSKGSSEGVAKVADDPNVDTRNDVGMQEMRTKDVGILENSSDLESNSQGEETSQPALGEKEVHGRHEHETTISPESDCLDSQAGESSAKMGQDETANRLIDLSQAITTEIQEKDDMHAQTQPSAGQPLTSQETIGSQELAEAQLQDSGYDSNGDNEAKIDGMNGPTNAEDNPEANSTKLPLKMIDEELSGCELKNDKPARKGKSEIVDAEIKSNISAGPTLPAEVDNINEVEKEIAGDVNPETNLVAELPVGVLEEDLAVENKQIETENAVPTLPAEVDNVNKDEKATATNIDPETNLVAELPIGVLDEDLAVDNKRIETGRDEMLSSGEERCTMATNTASPMDLEDVMRVMVEELPGNAVFDIEQNPPLSSIKGEERSNDEVHVGEDKDDGILAVDQMPSLESAVISVAPEEYEKTKEDEQQQVVDEIKEEELEQKSQCLEPECVIEADKMDELNGSEITTNSQMSVDENGIVMDGDMKLIEENAKLRVMMEKLLEAGKEQLNVISHLTGRVQDLERKLSRNKKLRSRRYKRTPSALSGKKRTNATTAVQA</sequence>
<name>A0ACC1YWS3_MELAZ</name>
<proteinExistence type="predicted"/>
<comment type="caution">
    <text evidence="1">The sequence shown here is derived from an EMBL/GenBank/DDBJ whole genome shotgun (WGS) entry which is preliminary data.</text>
</comment>
<gene>
    <name evidence="1" type="ORF">OWV82_001158</name>
</gene>
<evidence type="ECO:0000313" key="1">
    <source>
        <dbReference type="EMBL" id="KAJ4728181.1"/>
    </source>
</evidence>
<evidence type="ECO:0000313" key="2">
    <source>
        <dbReference type="Proteomes" id="UP001164539"/>
    </source>
</evidence>
<dbReference type="EMBL" id="CM051394">
    <property type="protein sequence ID" value="KAJ4728181.1"/>
    <property type="molecule type" value="Genomic_DNA"/>
</dbReference>
<dbReference type="Proteomes" id="UP001164539">
    <property type="component" value="Chromosome 1"/>
</dbReference>